<feature type="chain" id="PRO_5030775516" evidence="2">
    <location>
        <begin position="26"/>
        <end position="151"/>
    </location>
</feature>
<organism evidence="3 4">
    <name type="scientific">Paraburkholderia bannensis</name>
    <dbReference type="NCBI Taxonomy" id="765414"/>
    <lineage>
        <taxon>Bacteria</taxon>
        <taxon>Pseudomonadati</taxon>
        <taxon>Pseudomonadota</taxon>
        <taxon>Betaproteobacteria</taxon>
        <taxon>Burkholderiales</taxon>
        <taxon>Burkholderiaceae</taxon>
        <taxon>Paraburkholderia</taxon>
    </lineage>
</organism>
<feature type="compositionally biased region" description="Low complexity" evidence="1">
    <location>
        <begin position="30"/>
        <end position="54"/>
    </location>
</feature>
<sequence length="151" mass="15581">MTQIHKLLTGTALATAALFAQGAFAQTDAASAAPTLAPAAAPSQAPAAAGVAQPAPAPQNLTAPTSTDPLVQKREANAQASAEYRSAKKSANAEYKDAKKQAKSQYKSQVKDAKINRKADREANDSEMKDQMSGQSAQQQGAVQQSGTSQP</sequence>
<dbReference type="AlphaFoldDB" id="A0A7W9TUA3"/>
<feature type="signal peptide" evidence="2">
    <location>
        <begin position="1"/>
        <end position="25"/>
    </location>
</feature>
<keyword evidence="2" id="KW-0732">Signal</keyword>
<proteinExistence type="predicted"/>
<reference evidence="3 4" key="1">
    <citation type="submission" date="2020-08" db="EMBL/GenBank/DDBJ databases">
        <title>Above-ground endophytic microbial communities from plants in different locations in the United States.</title>
        <authorList>
            <person name="Frank C."/>
        </authorList>
    </citation>
    <scope>NUCLEOTIDE SEQUENCE [LARGE SCALE GENOMIC DNA]</scope>
    <source>
        <strain evidence="3 4">WP4_2_2</strain>
    </source>
</reference>
<accession>A0A7W9TUA3</accession>
<dbReference type="Proteomes" id="UP000571554">
    <property type="component" value="Unassembled WGS sequence"/>
</dbReference>
<feature type="region of interest" description="Disordered" evidence="1">
    <location>
        <begin position="30"/>
        <end position="151"/>
    </location>
</feature>
<name>A0A7W9TUA3_9BURK</name>
<keyword evidence="4" id="KW-1185">Reference proteome</keyword>
<dbReference type="EMBL" id="JACHBW010000001">
    <property type="protein sequence ID" value="MBB6100345.1"/>
    <property type="molecule type" value="Genomic_DNA"/>
</dbReference>
<evidence type="ECO:0000256" key="2">
    <source>
        <dbReference type="SAM" id="SignalP"/>
    </source>
</evidence>
<gene>
    <name evidence="3" type="ORF">F4827_000149</name>
</gene>
<feature type="compositionally biased region" description="Basic and acidic residues" evidence="1">
    <location>
        <begin position="109"/>
        <end position="130"/>
    </location>
</feature>
<evidence type="ECO:0000256" key="1">
    <source>
        <dbReference type="SAM" id="MobiDB-lite"/>
    </source>
</evidence>
<feature type="compositionally biased region" description="Polar residues" evidence="1">
    <location>
        <begin position="60"/>
        <end position="69"/>
    </location>
</feature>
<feature type="compositionally biased region" description="Low complexity" evidence="1">
    <location>
        <begin position="131"/>
        <end position="151"/>
    </location>
</feature>
<comment type="caution">
    <text evidence="3">The sequence shown here is derived from an EMBL/GenBank/DDBJ whole genome shotgun (WGS) entry which is preliminary data.</text>
</comment>
<protein>
    <submittedName>
        <fullName evidence="3">Type IV secretory pathway VirB10-like protein</fullName>
    </submittedName>
</protein>
<evidence type="ECO:0000313" key="4">
    <source>
        <dbReference type="Proteomes" id="UP000571554"/>
    </source>
</evidence>
<dbReference type="RefSeq" id="WP_183720897.1">
    <property type="nucleotide sequence ID" value="NZ_JACHBW010000001.1"/>
</dbReference>
<evidence type="ECO:0000313" key="3">
    <source>
        <dbReference type="EMBL" id="MBB6100345.1"/>
    </source>
</evidence>